<proteinExistence type="predicted"/>
<protein>
    <submittedName>
        <fullName evidence="1">Uncharacterized protein</fullName>
    </submittedName>
</protein>
<reference evidence="1" key="1">
    <citation type="submission" date="2021-02" db="EMBL/GenBank/DDBJ databases">
        <authorList>
            <consortium name="DOE Joint Genome Institute"/>
            <person name="Ahrendt S."/>
            <person name="Looney B.P."/>
            <person name="Miyauchi S."/>
            <person name="Morin E."/>
            <person name="Drula E."/>
            <person name="Courty P.E."/>
            <person name="Chicoki N."/>
            <person name="Fauchery L."/>
            <person name="Kohler A."/>
            <person name="Kuo A."/>
            <person name="Labutti K."/>
            <person name="Pangilinan J."/>
            <person name="Lipzen A."/>
            <person name="Riley R."/>
            <person name="Andreopoulos W."/>
            <person name="He G."/>
            <person name="Johnson J."/>
            <person name="Barry K.W."/>
            <person name="Grigoriev I.V."/>
            <person name="Nagy L."/>
            <person name="Hibbett D."/>
            <person name="Henrissat B."/>
            <person name="Matheny P.B."/>
            <person name="Labbe J."/>
            <person name="Martin F."/>
        </authorList>
    </citation>
    <scope>NUCLEOTIDE SEQUENCE</scope>
    <source>
        <strain evidence="1">EC-137</strain>
    </source>
</reference>
<evidence type="ECO:0000313" key="2">
    <source>
        <dbReference type="Proteomes" id="UP000814128"/>
    </source>
</evidence>
<comment type="caution">
    <text evidence="1">The sequence shown here is derived from an EMBL/GenBank/DDBJ whole genome shotgun (WGS) entry which is preliminary data.</text>
</comment>
<dbReference type="Proteomes" id="UP000814128">
    <property type="component" value="Unassembled WGS sequence"/>
</dbReference>
<sequence>MPGPAIYDPNFDYTREFNNYLQATGQAASLQWAHEQVGQNDRATHVMTAYLNGQPIGTGKATTKNGAKRPASYHALVALGQI</sequence>
<evidence type="ECO:0000313" key="1">
    <source>
        <dbReference type="EMBL" id="KAI0034371.1"/>
    </source>
</evidence>
<name>A0ACB8QSM0_9AGAM</name>
<dbReference type="EMBL" id="MU273502">
    <property type="protein sequence ID" value="KAI0034371.1"/>
    <property type="molecule type" value="Genomic_DNA"/>
</dbReference>
<organism evidence="1 2">
    <name type="scientific">Vararia minispora EC-137</name>
    <dbReference type="NCBI Taxonomy" id="1314806"/>
    <lineage>
        <taxon>Eukaryota</taxon>
        <taxon>Fungi</taxon>
        <taxon>Dikarya</taxon>
        <taxon>Basidiomycota</taxon>
        <taxon>Agaricomycotina</taxon>
        <taxon>Agaricomycetes</taxon>
        <taxon>Russulales</taxon>
        <taxon>Lachnocladiaceae</taxon>
        <taxon>Vararia</taxon>
    </lineage>
</organism>
<reference evidence="1" key="2">
    <citation type="journal article" date="2022" name="New Phytol.">
        <title>Evolutionary transition to the ectomycorrhizal habit in the genomes of a hyperdiverse lineage of mushroom-forming fungi.</title>
        <authorList>
            <person name="Looney B."/>
            <person name="Miyauchi S."/>
            <person name="Morin E."/>
            <person name="Drula E."/>
            <person name="Courty P.E."/>
            <person name="Kohler A."/>
            <person name="Kuo A."/>
            <person name="LaButti K."/>
            <person name="Pangilinan J."/>
            <person name="Lipzen A."/>
            <person name="Riley R."/>
            <person name="Andreopoulos W."/>
            <person name="He G."/>
            <person name="Johnson J."/>
            <person name="Nolan M."/>
            <person name="Tritt A."/>
            <person name="Barry K.W."/>
            <person name="Grigoriev I.V."/>
            <person name="Nagy L.G."/>
            <person name="Hibbett D."/>
            <person name="Henrissat B."/>
            <person name="Matheny P.B."/>
            <person name="Labbe J."/>
            <person name="Martin F.M."/>
        </authorList>
    </citation>
    <scope>NUCLEOTIDE SEQUENCE</scope>
    <source>
        <strain evidence="1">EC-137</strain>
    </source>
</reference>
<accession>A0ACB8QSM0</accession>
<gene>
    <name evidence="1" type="ORF">K488DRAFT_84099</name>
</gene>
<keyword evidence="2" id="KW-1185">Reference proteome</keyword>